<protein>
    <submittedName>
        <fullName evidence="1">Uncharacterized protein</fullName>
    </submittedName>
</protein>
<dbReference type="AlphaFoldDB" id="A0A8J3GMU2"/>
<name>A0A8J3GMU2_9HYPH</name>
<comment type="caution">
    <text evidence="1">The sequence shown here is derived from an EMBL/GenBank/DDBJ whole genome shotgun (WGS) entry which is preliminary data.</text>
</comment>
<reference evidence="1" key="2">
    <citation type="submission" date="2020-09" db="EMBL/GenBank/DDBJ databases">
        <authorList>
            <person name="Sun Q."/>
            <person name="Kim S."/>
        </authorList>
    </citation>
    <scope>NUCLEOTIDE SEQUENCE</scope>
    <source>
        <strain evidence="1">KCTC 42249</strain>
    </source>
</reference>
<gene>
    <name evidence="1" type="ORF">GCM10016234_32960</name>
</gene>
<proteinExistence type="predicted"/>
<keyword evidence="2" id="KW-1185">Reference proteome</keyword>
<evidence type="ECO:0000313" key="1">
    <source>
        <dbReference type="EMBL" id="GHD20598.1"/>
    </source>
</evidence>
<dbReference type="EMBL" id="BMZQ01000003">
    <property type="protein sequence ID" value="GHD20598.1"/>
    <property type="molecule type" value="Genomic_DNA"/>
</dbReference>
<organism evidence="1 2">
    <name type="scientific">Tianweitania populi</name>
    <dbReference type="NCBI Taxonomy" id="1607949"/>
    <lineage>
        <taxon>Bacteria</taxon>
        <taxon>Pseudomonadati</taxon>
        <taxon>Pseudomonadota</taxon>
        <taxon>Alphaproteobacteria</taxon>
        <taxon>Hyphomicrobiales</taxon>
        <taxon>Phyllobacteriaceae</taxon>
        <taxon>Tianweitania</taxon>
    </lineage>
</organism>
<evidence type="ECO:0000313" key="2">
    <source>
        <dbReference type="Proteomes" id="UP000630142"/>
    </source>
</evidence>
<sequence length="56" mass="6075">MLSLLMELSRETGLSVAFISPCDAVFAAPQAAYTRKLIDAIPLPEPMPGWLDRTVA</sequence>
<reference evidence="1" key="1">
    <citation type="journal article" date="2014" name="Int. J. Syst. Evol. Microbiol.">
        <title>Complete genome sequence of Corynebacterium casei LMG S-19264T (=DSM 44701T), isolated from a smear-ripened cheese.</title>
        <authorList>
            <consortium name="US DOE Joint Genome Institute (JGI-PGF)"/>
            <person name="Walter F."/>
            <person name="Albersmeier A."/>
            <person name="Kalinowski J."/>
            <person name="Ruckert C."/>
        </authorList>
    </citation>
    <scope>NUCLEOTIDE SEQUENCE</scope>
    <source>
        <strain evidence="1">KCTC 42249</strain>
    </source>
</reference>
<accession>A0A8J3GMU2</accession>
<dbReference type="Proteomes" id="UP000630142">
    <property type="component" value="Unassembled WGS sequence"/>
</dbReference>